<gene>
    <name evidence="1" type="ORF">PM001_LOCUS9115</name>
</gene>
<sequence length="75" mass="8604">MAHDVTPQRDYFLILVSIVLVNCPEDPEHVEVTKGYSNVRSEPACQPLWIAPPSTCYTTVKRYLDDIFRTDDSDM</sequence>
<evidence type="ECO:0000313" key="1">
    <source>
        <dbReference type="EMBL" id="CAK7923965.1"/>
    </source>
</evidence>
<reference evidence="1" key="1">
    <citation type="submission" date="2024-01" db="EMBL/GenBank/DDBJ databases">
        <authorList>
            <person name="Webb A."/>
        </authorList>
    </citation>
    <scope>NUCLEOTIDE SEQUENCE</scope>
    <source>
        <strain evidence="1">Pm1</strain>
    </source>
</reference>
<evidence type="ECO:0000313" key="2">
    <source>
        <dbReference type="Proteomes" id="UP001162060"/>
    </source>
</evidence>
<dbReference type="AlphaFoldDB" id="A0AAV1TNI8"/>
<comment type="caution">
    <text evidence="1">The sequence shown here is derived from an EMBL/GenBank/DDBJ whole genome shotgun (WGS) entry which is preliminary data.</text>
</comment>
<dbReference type="EMBL" id="CAKLBY020000071">
    <property type="protein sequence ID" value="CAK7923965.1"/>
    <property type="molecule type" value="Genomic_DNA"/>
</dbReference>
<name>A0AAV1TNI8_9STRA</name>
<organism evidence="1 2">
    <name type="scientific">Peronospora matthiolae</name>
    <dbReference type="NCBI Taxonomy" id="2874970"/>
    <lineage>
        <taxon>Eukaryota</taxon>
        <taxon>Sar</taxon>
        <taxon>Stramenopiles</taxon>
        <taxon>Oomycota</taxon>
        <taxon>Peronosporomycetes</taxon>
        <taxon>Peronosporales</taxon>
        <taxon>Peronosporaceae</taxon>
        <taxon>Peronospora</taxon>
    </lineage>
</organism>
<protein>
    <submittedName>
        <fullName evidence="1">Uncharacterized protein</fullName>
    </submittedName>
</protein>
<proteinExistence type="predicted"/>
<accession>A0AAV1TNI8</accession>
<dbReference type="Proteomes" id="UP001162060">
    <property type="component" value="Unassembled WGS sequence"/>
</dbReference>